<reference evidence="2" key="1">
    <citation type="submission" date="2022-05" db="EMBL/GenBank/DDBJ databases">
        <authorList>
            <person name="Okamura Y."/>
        </authorList>
    </citation>
    <scope>NUCLEOTIDE SEQUENCE</scope>
</reference>
<accession>A0A9P0TGX7</accession>
<dbReference type="EMBL" id="CALOZG010000010">
    <property type="protein sequence ID" value="CAH4030291.1"/>
    <property type="molecule type" value="Genomic_DNA"/>
</dbReference>
<sequence length="132" mass="14860">MQNKGEKSQVNGSFRKATSETLHPSALSHTLVFIPEARFYSTTTAVHINHVHVNEAQASGDRRQSRNRGERGAAPTEVEKPQTRFENGPMSSAAYDRRDEARSVNRRSDGPESPSVNRLVHLLRSCERAERY</sequence>
<keyword evidence="3" id="KW-1185">Reference proteome</keyword>
<dbReference type="AlphaFoldDB" id="A0A9P0TGX7"/>
<feature type="region of interest" description="Disordered" evidence="1">
    <location>
        <begin position="1"/>
        <end position="28"/>
    </location>
</feature>
<evidence type="ECO:0000313" key="2">
    <source>
        <dbReference type="EMBL" id="CAH4030291.1"/>
    </source>
</evidence>
<proteinExistence type="predicted"/>
<name>A0A9P0TGX7_PIEBR</name>
<dbReference type="Proteomes" id="UP001152562">
    <property type="component" value="Unassembled WGS sequence"/>
</dbReference>
<comment type="caution">
    <text evidence="2">The sequence shown here is derived from an EMBL/GenBank/DDBJ whole genome shotgun (WGS) entry which is preliminary data.</text>
</comment>
<protein>
    <submittedName>
        <fullName evidence="2">Uncharacterized protein</fullName>
    </submittedName>
</protein>
<feature type="region of interest" description="Disordered" evidence="1">
    <location>
        <begin position="51"/>
        <end position="118"/>
    </location>
</feature>
<feature type="compositionally biased region" description="Basic and acidic residues" evidence="1">
    <location>
        <begin position="60"/>
        <end position="83"/>
    </location>
</feature>
<gene>
    <name evidence="2" type="ORF">PIBRA_LOCUS6957</name>
</gene>
<evidence type="ECO:0000313" key="3">
    <source>
        <dbReference type="Proteomes" id="UP001152562"/>
    </source>
</evidence>
<evidence type="ECO:0000256" key="1">
    <source>
        <dbReference type="SAM" id="MobiDB-lite"/>
    </source>
</evidence>
<organism evidence="2 3">
    <name type="scientific">Pieris brassicae</name>
    <name type="common">White butterfly</name>
    <name type="synonym">Large white butterfly</name>
    <dbReference type="NCBI Taxonomy" id="7116"/>
    <lineage>
        <taxon>Eukaryota</taxon>
        <taxon>Metazoa</taxon>
        <taxon>Ecdysozoa</taxon>
        <taxon>Arthropoda</taxon>
        <taxon>Hexapoda</taxon>
        <taxon>Insecta</taxon>
        <taxon>Pterygota</taxon>
        <taxon>Neoptera</taxon>
        <taxon>Endopterygota</taxon>
        <taxon>Lepidoptera</taxon>
        <taxon>Glossata</taxon>
        <taxon>Ditrysia</taxon>
        <taxon>Papilionoidea</taxon>
        <taxon>Pieridae</taxon>
        <taxon>Pierinae</taxon>
        <taxon>Pieris</taxon>
    </lineage>
</organism>
<feature type="compositionally biased region" description="Basic and acidic residues" evidence="1">
    <location>
        <begin position="95"/>
        <end position="110"/>
    </location>
</feature>